<protein>
    <submittedName>
        <fullName evidence="1">Uncharacterized protein</fullName>
    </submittedName>
</protein>
<gene>
    <name evidence="1" type="ORF">PoB_006226500</name>
</gene>
<dbReference type="Proteomes" id="UP000735302">
    <property type="component" value="Unassembled WGS sequence"/>
</dbReference>
<sequence length="114" mass="13132">MEKLSVWSKPFCFGRGLRVNAPLSIILPTAPETLTSVRRIRSEKANRWRTIGLGMCPAILSEARHIKHKRWAIMGANGDRWWLLRLCWEVAGTQIGLTGMKGCLERHRMNNFWS</sequence>
<comment type="caution">
    <text evidence="1">The sequence shown here is derived from an EMBL/GenBank/DDBJ whole genome shotgun (WGS) entry which is preliminary data.</text>
</comment>
<reference evidence="1 2" key="1">
    <citation type="journal article" date="2021" name="Elife">
        <title>Chloroplast acquisition without the gene transfer in kleptoplastic sea slugs, Plakobranchus ocellatus.</title>
        <authorList>
            <person name="Maeda T."/>
            <person name="Takahashi S."/>
            <person name="Yoshida T."/>
            <person name="Shimamura S."/>
            <person name="Takaki Y."/>
            <person name="Nagai Y."/>
            <person name="Toyoda A."/>
            <person name="Suzuki Y."/>
            <person name="Arimoto A."/>
            <person name="Ishii H."/>
            <person name="Satoh N."/>
            <person name="Nishiyama T."/>
            <person name="Hasebe M."/>
            <person name="Maruyama T."/>
            <person name="Minagawa J."/>
            <person name="Obokata J."/>
            <person name="Shigenobu S."/>
        </authorList>
    </citation>
    <scope>NUCLEOTIDE SEQUENCE [LARGE SCALE GENOMIC DNA]</scope>
</reference>
<evidence type="ECO:0000313" key="1">
    <source>
        <dbReference type="EMBL" id="GFO35760.1"/>
    </source>
</evidence>
<proteinExistence type="predicted"/>
<dbReference type="EMBL" id="BLXT01007004">
    <property type="protein sequence ID" value="GFO35760.1"/>
    <property type="molecule type" value="Genomic_DNA"/>
</dbReference>
<name>A0AAV4CV60_9GAST</name>
<accession>A0AAV4CV60</accession>
<keyword evidence="2" id="KW-1185">Reference proteome</keyword>
<dbReference type="AlphaFoldDB" id="A0AAV4CV60"/>
<organism evidence="1 2">
    <name type="scientific">Plakobranchus ocellatus</name>
    <dbReference type="NCBI Taxonomy" id="259542"/>
    <lineage>
        <taxon>Eukaryota</taxon>
        <taxon>Metazoa</taxon>
        <taxon>Spiralia</taxon>
        <taxon>Lophotrochozoa</taxon>
        <taxon>Mollusca</taxon>
        <taxon>Gastropoda</taxon>
        <taxon>Heterobranchia</taxon>
        <taxon>Euthyneura</taxon>
        <taxon>Panpulmonata</taxon>
        <taxon>Sacoglossa</taxon>
        <taxon>Placobranchoidea</taxon>
        <taxon>Plakobranchidae</taxon>
        <taxon>Plakobranchus</taxon>
    </lineage>
</organism>
<evidence type="ECO:0000313" key="2">
    <source>
        <dbReference type="Proteomes" id="UP000735302"/>
    </source>
</evidence>